<dbReference type="InterPro" id="IPR050267">
    <property type="entry name" value="Anti-sigma-factor_SerPK"/>
</dbReference>
<feature type="compositionally biased region" description="Low complexity" evidence="1">
    <location>
        <begin position="163"/>
        <end position="180"/>
    </location>
</feature>
<dbReference type="CDD" id="cd16936">
    <property type="entry name" value="HATPase_RsbW-like"/>
    <property type="match status" value="1"/>
</dbReference>
<comment type="caution">
    <text evidence="2">The sequence shown here is derived from an EMBL/GenBank/DDBJ whole genome shotgun (WGS) entry which is preliminary data.</text>
</comment>
<feature type="region of interest" description="Disordered" evidence="1">
    <location>
        <begin position="158"/>
        <end position="180"/>
    </location>
</feature>
<reference evidence="2 3" key="1">
    <citation type="submission" date="2023-04" db="EMBL/GenBank/DDBJ databases">
        <title>Streptomyces chengmaiensis sp. nov. isolated from the stem of mangrove plant in Hainan.</title>
        <authorList>
            <person name="Huang X."/>
            <person name="Zhou S."/>
            <person name="Chu X."/>
            <person name="Xie Y."/>
            <person name="Lin Y."/>
        </authorList>
    </citation>
    <scope>NUCLEOTIDE SEQUENCE [LARGE SCALE GENOMIC DNA]</scope>
    <source>
        <strain evidence="2 3">HNM0663</strain>
    </source>
</reference>
<keyword evidence="3" id="KW-1185">Reference proteome</keyword>
<evidence type="ECO:0000313" key="3">
    <source>
        <dbReference type="Proteomes" id="UP001223144"/>
    </source>
</evidence>
<dbReference type="PANTHER" id="PTHR35526:SF3">
    <property type="entry name" value="ANTI-SIGMA-F FACTOR RSBW"/>
    <property type="match status" value="1"/>
</dbReference>
<keyword evidence="2" id="KW-0067">ATP-binding</keyword>
<dbReference type="InterPro" id="IPR036890">
    <property type="entry name" value="HATPase_C_sf"/>
</dbReference>
<gene>
    <name evidence="2" type="ORF">QCN29_00055</name>
</gene>
<evidence type="ECO:0000256" key="1">
    <source>
        <dbReference type="SAM" id="MobiDB-lite"/>
    </source>
</evidence>
<dbReference type="Proteomes" id="UP001223144">
    <property type="component" value="Unassembled WGS sequence"/>
</dbReference>
<dbReference type="RefSeq" id="WP_279925341.1">
    <property type="nucleotide sequence ID" value="NZ_JARWBG010000001.1"/>
</dbReference>
<dbReference type="PANTHER" id="PTHR35526">
    <property type="entry name" value="ANTI-SIGMA-F FACTOR RSBW-RELATED"/>
    <property type="match status" value="1"/>
</dbReference>
<evidence type="ECO:0000313" key="2">
    <source>
        <dbReference type="EMBL" id="MDH2387201.1"/>
    </source>
</evidence>
<dbReference type="GO" id="GO:0005524">
    <property type="term" value="F:ATP binding"/>
    <property type="evidence" value="ECO:0007669"/>
    <property type="project" value="UniProtKB-KW"/>
</dbReference>
<protein>
    <submittedName>
        <fullName evidence="2">ATP-binding protein</fullName>
    </submittedName>
</protein>
<keyword evidence="2" id="KW-0547">Nucleotide-binding</keyword>
<dbReference type="Gene3D" id="3.30.565.10">
    <property type="entry name" value="Histidine kinase-like ATPase, C-terminal domain"/>
    <property type="match status" value="1"/>
</dbReference>
<accession>A0ABT6HF66</accession>
<organism evidence="2 3">
    <name type="scientific">Streptomyces chengmaiensis</name>
    <dbReference type="NCBI Taxonomy" id="3040919"/>
    <lineage>
        <taxon>Bacteria</taxon>
        <taxon>Bacillati</taxon>
        <taxon>Actinomycetota</taxon>
        <taxon>Actinomycetes</taxon>
        <taxon>Kitasatosporales</taxon>
        <taxon>Streptomycetaceae</taxon>
        <taxon>Streptomyces</taxon>
    </lineage>
</organism>
<name>A0ABT6HF66_9ACTN</name>
<sequence>MAQADHDHPAASGHAPAPIPFADPWEYELHFPRDPRGPAIARTTLRAVLTAHRLHELTDRAELLTAELAANAVCYSSGPATVRLRWTLPVLRVSVMDTSPEFPVPLIPEGPDAERGRGLLILDLLADAWGGCRVGEALLGVGGKSIWFELVHGDDGPPPPGGLPLLGAGPPAPTAPALAA</sequence>
<proteinExistence type="predicted"/>
<dbReference type="EMBL" id="JARWBG010000001">
    <property type="protein sequence ID" value="MDH2387201.1"/>
    <property type="molecule type" value="Genomic_DNA"/>
</dbReference>